<dbReference type="Proteomes" id="UP000530660">
    <property type="component" value="Unassembled WGS sequence"/>
</dbReference>
<keyword evidence="9" id="KW-1185">Reference proteome</keyword>
<proteinExistence type="inferred from homology"/>
<dbReference type="AlphaFoldDB" id="A0A7J7ISD4"/>
<dbReference type="GO" id="GO:0005634">
    <property type="term" value="C:nucleus"/>
    <property type="evidence" value="ECO:0007669"/>
    <property type="project" value="UniProtKB-SubCell"/>
</dbReference>
<evidence type="ECO:0000256" key="6">
    <source>
        <dbReference type="ARBA" id="ARBA00032319"/>
    </source>
</evidence>
<comment type="caution">
    <text evidence="8">The sequence shown here is derived from an EMBL/GenBank/DDBJ whole genome shotgun (WGS) entry which is preliminary data.</text>
</comment>
<keyword evidence="4" id="KW-0819">tRNA processing</keyword>
<dbReference type="PANTHER" id="PTHR12945:SF0">
    <property type="entry name" value="TRNA (ADENINE(58)-N(1))-METHYLTRANSFERASE NON-CATALYTIC SUBUNIT TRM6"/>
    <property type="match status" value="1"/>
</dbReference>
<evidence type="ECO:0000256" key="1">
    <source>
        <dbReference type="ARBA" id="ARBA00004123"/>
    </source>
</evidence>
<evidence type="ECO:0000256" key="4">
    <source>
        <dbReference type="ARBA" id="ARBA00022694"/>
    </source>
</evidence>
<name>A0A7J7ISD4_9RHOD</name>
<dbReference type="OrthoDB" id="10254665at2759"/>
<feature type="compositionally biased region" description="Polar residues" evidence="7">
    <location>
        <begin position="325"/>
        <end position="342"/>
    </location>
</feature>
<feature type="region of interest" description="Disordered" evidence="7">
    <location>
        <begin position="325"/>
        <end position="345"/>
    </location>
</feature>
<dbReference type="PANTHER" id="PTHR12945">
    <property type="entry name" value="TRANSLATION INITIATION FACTOR EIF3-RELATED"/>
    <property type="match status" value="1"/>
</dbReference>
<sequence>MDPETGPRLDTRHRVRDGDYVILQYGEGRYEKHRKILQVKSLQENCSDSTGVVHRAAQETLIRIGPRYVHPSVVIGLPWGVRLAHADSSESAPETTTEVDDNRFVLAVRTDSENAATAMDDSPSIRVDAAYGGFKNTPDIGDDRMNQTLSDAELAAYRERFRDQPQQYVSQLAEASKTFRKRTTFAQSKYLERKTSRHVFSMRLVRPTICTLTETLHHKMEGKSLWMHPEALGFVLHQAAIWAGSKRVLILEERSDRMGLVTAACAHRMCFPGRVPSNDEGILLFVAGAMHTSGIGPAMAMLGSGRKRKPKGTDTKGEISAVEVTTSNPIRSGSDGRSSETSGLPPVRLVPLECLVSMPNQQSSGYWRPLSA</sequence>
<evidence type="ECO:0000256" key="7">
    <source>
        <dbReference type="SAM" id="MobiDB-lite"/>
    </source>
</evidence>
<organism evidence="8 9">
    <name type="scientific">Cyanidiococcus yangmingshanensis</name>
    <dbReference type="NCBI Taxonomy" id="2690220"/>
    <lineage>
        <taxon>Eukaryota</taxon>
        <taxon>Rhodophyta</taxon>
        <taxon>Bangiophyceae</taxon>
        <taxon>Cyanidiales</taxon>
        <taxon>Cyanidiaceae</taxon>
        <taxon>Cyanidiococcus</taxon>
    </lineage>
</organism>
<dbReference type="GO" id="GO:0031515">
    <property type="term" value="C:tRNA (m1A) methyltransferase complex"/>
    <property type="evidence" value="ECO:0007669"/>
    <property type="project" value="InterPro"/>
</dbReference>
<dbReference type="Pfam" id="PF04189">
    <property type="entry name" value="Gcd10p"/>
    <property type="match status" value="1"/>
</dbReference>
<comment type="subcellular location">
    <subcellularLocation>
        <location evidence="1">Nucleus</location>
    </subcellularLocation>
</comment>
<protein>
    <recommendedName>
        <fullName evidence="3">tRNA (adenine(58)-N(1))-methyltransferase non-catalytic subunit TRM6</fullName>
    </recommendedName>
    <alternativeName>
        <fullName evidence="6">tRNA(m1A58)-methyltransferase subunit TRM6</fullName>
    </alternativeName>
</protein>
<comment type="similarity">
    <text evidence="2">Belongs to the TRM6/GCD10 family.</text>
</comment>
<dbReference type="GO" id="GO:0030488">
    <property type="term" value="P:tRNA methylation"/>
    <property type="evidence" value="ECO:0007669"/>
    <property type="project" value="InterPro"/>
</dbReference>
<evidence type="ECO:0000256" key="2">
    <source>
        <dbReference type="ARBA" id="ARBA00008320"/>
    </source>
</evidence>
<reference evidence="8 9" key="1">
    <citation type="journal article" date="2020" name="J. Phycol.">
        <title>Comparative genome analysis reveals Cyanidiococcus gen. nov., a new extremophilic red algal genus sister to Cyanidioschyzon (Cyanidioschyzonaceae, Rhodophyta).</title>
        <authorList>
            <person name="Liu S.-L."/>
            <person name="Chiang Y.-R."/>
            <person name="Yoon H.S."/>
            <person name="Fu H.-Y."/>
        </authorList>
    </citation>
    <scope>NUCLEOTIDE SEQUENCE [LARGE SCALE GENOMIC DNA]</scope>
    <source>
        <strain evidence="8 9">THAL066</strain>
    </source>
</reference>
<evidence type="ECO:0000256" key="3">
    <source>
        <dbReference type="ARBA" id="ARBA00021704"/>
    </source>
</evidence>
<accession>A0A7J7ISD4</accession>
<gene>
    <name evidence="8" type="ORF">F1559_005066</name>
</gene>
<evidence type="ECO:0000313" key="9">
    <source>
        <dbReference type="Proteomes" id="UP000530660"/>
    </source>
</evidence>
<evidence type="ECO:0000313" key="8">
    <source>
        <dbReference type="EMBL" id="KAF6005464.1"/>
    </source>
</evidence>
<dbReference type="InterPro" id="IPR017423">
    <property type="entry name" value="TRM6"/>
</dbReference>
<dbReference type="EMBL" id="VWRR01000001">
    <property type="protein sequence ID" value="KAF6005464.1"/>
    <property type="molecule type" value="Genomic_DNA"/>
</dbReference>
<evidence type="ECO:0000256" key="5">
    <source>
        <dbReference type="ARBA" id="ARBA00023242"/>
    </source>
</evidence>
<keyword evidence="5" id="KW-0539">Nucleus</keyword>